<dbReference type="PANTHER" id="PTHR11706:SF33">
    <property type="entry name" value="NATURAL RESISTANCE-ASSOCIATED MACROPHAGE PROTEIN 2"/>
    <property type="match status" value="1"/>
</dbReference>
<dbReference type="EMBL" id="JAMSCK010000005">
    <property type="protein sequence ID" value="MCM8570595.1"/>
    <property type="molecule type" value="Genomic_DNA"/>
</dbReference>
<feature type="transmembrane region" description="Helical" evidence="7">
    <location>
        <begin position="191"/>
        <end position="211"/>
    </location>
</feature>
<dbReference type="Proteomes" id="UP001155077">
    <property type="component" value="Unassembled WGS sequence"/>
</dbReference>
<keyword evidence="4" id="KW-0769">Symport</keyword>
<keyword evidence="5 7" id="KW-1133">Transmembrane helix</keyword>
<keyword evidence="6 7" id="KW-0472">Membrane</keyword>
<evidence type="ECO:0000256" key="2">
    <source>
        <dbReference type="ARBA" id="ARBA00022448"/>
    </source>
</evidence>
<feature type="transmembrane region" description="Helical" evidence="7">
    <location>
        <begin position="320"/>
        <end position="337"/>
    </location>
</feature>
<keyword evidence="9" id="KW-1185">Reference proteome</keyword>
<feature type="transmembrane region" description="Helical" evidence="7">
    <location>
        <begin position="232"/>
        <end position="256"/>
    </location>
</feature>
<feature type="transmembrane region" description="Helical" evidence="7">
    <location>
        <begin position="378"/>
        <end position="403"/>
    </location>
</feature>
<gene>
    <name evidence="8" type="ORF">NE848_14460</name>
</gene>
<evidence type="ECO:0000256" key="3">
    <source>
        <dbReference type="ARBA" id="ARBA00022692"/>
    </source>
</evidence>
<feature type="transmembrane region" description="Helical" evidence="7">
    <location>
        <begin position="12"/>
        <end position="32"/>
    </location>
</feature>
<feature type="transmembrane region" description="Helical" evidence="7">
    <location>
        <begin position="127"/>
        <end position="146"/>
    </location>
</feature>
<evidence type="ECO:0000256" key="6">
    <source>
        <dbReference type="ARBA" id="ARBA00023136"/>
    </source>
</evidence>
<evidence type="ECO:0000256" key="1">
    <source>
        <dbReference type="ARBA" id="ARBA00004141"/>
    </source>
</evidence>
<dbReference type="PANTHER" id="PTHR11706">
    <property type="entry name" value="SOLUTE CARRIER PROTEIN FAMILY 11 MEMBER"/>
    <property type="match status" value="1"/>
</dbReference>
<dbReference type="InterPro" id="IPR001046">
    <property type="entry name" value="NRAMP_fam"/>
</dbReference>
<feature type="transmembrane region" description="Helical" evidence="7">
    <location>
        <begin position="78"/>
        <end position="99"/>
    </location>
</feature>
<evidence type="ECO:0000256" key="4">
    <source>
        <dbReference type="ARBA" id="ARBA00022847"/>
    </source>
</evidence>
<name>A0ABT0Z584_9FLAO</name>
<keyword evidence="3 7" id="KW-0812">Transmembrane</keyword>
<evidence type="ECO:0000313" key="8">
    <source>
        <dbReference type="EMBL" id="MCM8570595.1"/>
    </source>
</evidence>
<evidence type="ECO:0000313" key="9">
    <source>
        <dbReference type="Proteomes" id="UP001155077"/>
    </source>
</evidence>
<organism evidence="8 9">
    <name type="scientific">Gramella jeungdoensis</name>
    <dbReference type="NCBI Taxonomy" id="708091"/>
    <lineage>
        <taxon>Bacteria</taxon>
        <taxon>Pseudomonadati</taxon>
        <taxon>Bacteroidota</taxon>
        <taxon>Flavobacteriia</taxon>
        <taxon>Flavobacteriales</taxon>
        <taxon>Flavobacteriaceae</taxon>
        <taxon>Christiangramia</taxon>
    </lineage>
</organism>
<evidence type="ECO:0000256" key="7">
    <source>
        <dbReference type="SAM" id="Phobius"/>
    </source>
</evidence>
<evidence type="ECO:0000256" key="5">
    <source>
        <dbReference type="ARBA" id="ARBA00022989"/>
    </source>
</evidence>
<accession>A0ABT0Z584</accession>
<reference evidence="8" key="1">
    <citation type="submission" date="2022-06" db="EMBL/GenBank/DDBJ databases">
        <title>Gramella sediminis sp. nov., isolated from deep-sea sediment of the Indian Ocean.</title>
        <authorList>
            <person name="Yang L."/>
        </authorList>
    </citation>
    <scope>NUCLEOTIDE SEQUENCE</scope>
    <source>
        <strain evidence="8">HMD3159</strain>
    </source>
</reference>
<sequence length="406" mass="43036">MRNFFRNLGPGILVSAAFIGPGTVTVCSLAGVNFGYSLLWALLISVFACIILQEMSARLGLVSGKGLSDCIREEIRIPFIRVITLILIFSAIVLGNAAYEAGNITGAVLGLEAVFPSVSFEMGAFNLNIWSLVIGGLAFILLFLGSYKKLEKVFIGLVLLMSIAFILTAFLTRPDISGVLEGFIPGSFDAGLLTIIALVGTTVVPYNLFLHASLVSEKWQGQKYLGTVRKELVFSIMLGGLVSMAIVICAAASNITQIEDAGDLAAGLEPLFGNSATIFLAIGLLAAGITSSITAPLAAAYVVQGCLGWKGGMQSGKFKMVWIIILILGVVFSSLGVKPVEIIQFAQIANGLVLPIIAIFLFWIVNQSSVLGEYRNSIFQNAIGLLVIALAVFLGAKSIFSVIQNL</sequence>
<feature type="transmembrane region" description="Helical" evidence="7">
    <location>
        <begin position="38"/>
        <end position="57"/>
    </location>
</feature>
<feature type="transmembrane region" description="Helical" evidence="7">
    <location>
        <begin position="343"/>
        <end position="366"/>
    </location>
</feature>
<dbReference type="PRINTS" id="PR00447">
    <property type="entry name" value="NATRESASSCMP"/>
</dbReference>
<feature type="transmembrane region" description="Helical" evidence="7">
    <location>
        <begin position="276"/>
        <end position="299"/>
    </location>
</feature>
<comment type="caution">
    <text evidence="8">The sequence shown here is derived from an EMBL/GenBank/DDBJ whole genome shotgun (WGS) entry which is preliminary data.</text>
</comment>
<comment type="subcellular location">
    <subcellularLocation>
        <location evidence="1">Membrane</location>
        <topology evidence="1">Multi-pass membrane protein</topology>
    </subcellularLocation>
</comment>
<protein>
    <submittedName>
        <fullName evidence="8">Nramp family divalent metal transporter</fullName>
    </submittedName>
</protein>
<dbReference type="RefSeq" id="WP_252114880.1">
    <property type="nucleotide sequence ID" value="NZ_JAMSCK010000005.1"/>
</dbReference>
<keyword evidence="2" id="KW-0813">Transport</keyword>
<feature type="transmembrane region" description="Helical" evidence="7">
    <location>
        <begin position="153"/>
        <end position="171"/>
    </location>
</feature>
<proteinExistence type="predicted"/>
<dbReference type="NCBIfam" id="NF037982">
    <property type="entry name" value="Nramp_1"/>
    <property type="match status" value="1"/>
</dbReference>
<dbReference type="Pfam" id="PF01566">
    <property type="entry name" value="Nramp"/>
    <property type="match status" value="1"/>
</dbReference>